<dbReference type="Pfam" id="PF12796">
    <property type="entry name" value="Ank_2"/>
    <property type="match status" value="2"/>
</dbReference>
<dbReference type="Proteomes" id="UP000663852">
    <property type="component" value="Unassembled WGS sequence"/>
</dbReference>
<dbReference type="SMART" id="SM00248">
    <property type="entry name" value="ANK"/>
    <property type="match status" value="4"/>
</dbReference>
<dbReference type="OrthoDB" id="19014at2759"/>
<dbReference type="GO" id="GO:0005737">
    <property type="term" value="C:cytoplasm"/>
    <property type="evidence" value="ECO:0007669"/>
    <property type="project" value="TreeGrafter"/>
</dbReference>
<accession>A0A813MT68</accession>
<dbReference type="Gene3D" id="1.25.40.20">
    <property type="entry name" value="Ankyrin repeat-containing domain"/>
    <property type="match status" value="2"/>
</dbReference>
<dbReference type="PROSITE" id="PS50297">
    <property type="entry name" value="ANK_REP_REGION"/>
    <property type="match status" value="3"/>
</dbReference>
<keyword evidence="6" id="KW-1185">Reference proteome</keyword>
<feature type="compositionally biased region" description="Polar residues" evidence="3">
    <location>
        <begin position="479"/>
        <end position="491"/>
    </location>
</feature>
<dbReference type="AlphaFoldDB" id="A0A813MT68"/>
<sequence>MEHSELVQDMTLLEKLTAQERLKHAKRQRQIQLENWMKRENALENQSTVSKISTNGSQKKSRKKKLLVQFPENIVILEATARQDVDEVRSLLQSRKYSPNTANEDGLTPIHQCSIDNSDAILQLLIEYGGDVNAKDRDLWTPLHAAATCGHMQICKILIENGAELMALNADGNMPYDICEDEPTLTYIETQMDRIGITQEMIDNARAQVENQMLRDLQKLVKKSLSSSRSIDDILSYRNDEGATPLHIASANGYQSVVKYLLDQHVSLNLQDADGWTPVHAAAFWCLQPILTQLIEAGGDIYEKIPDGRTAVDLCEDPEMRNYMIDSQEQCLRKQERAAAEAAAAVAAAVAQTEQQPHTSNLVTNRLQAGINSIPNGIVSRTGTLYESRSSISSPYGSGSSLNRTSSIRRASLRNSERAKKLNESFLDVLQARDKIQEDVDEHIPNAANSNGNAPSKTSTKEDRSSVSTFANDTIVRDQPTNNSTKRTNIPSVPELPLTPVRVPPPLTLPQTTADTLSDVKRRREERRRILNGIPGTSSNVSPAANITSPSFLTIDLKDKFSTKVTNGDRFIVTKEPTGNYSSEKFFEVHGHVLDENHEKRICCTIL</sequence>
<feature type="region of interest" description="Disordered" evidence="3">
    <location>
        <begin position="443"/>
        <end position="523"/>
    </location>
</feature>
<evidence type="ECO:0000313" key="5">
    <source>
        <dbReference type="EMBL" id="CAF0966065.1"/>
    </source>
</evidence>
<feature type="compositionally biased region" description="Low complexity" evidence="3">
    <location>
        <begin position="445"/>
        <end position="456"/>
    </location>
</feature>
<keyword evidence="2" id="KW-0040">ANK repeat</keyword>
<keyword evidence="1" id="KW-0677">Repeat</keyword>
<dbReference type="PANTHER" id="PTHR24179:SF29">
    <property type="entry name" value="LD46604P"/>
    <property type="match status" value="1"/>
</dbReference>
<dbReference type="EMBL" id="CAJNOR010000627">
    <property type="protein sequence ID" value="CAF0966065.1"/>
    <property type="molecule type" value="Genomic_DNA"/>
</dbReference>
<evidence type="ECO:0000313" key="4">
    <source>
        <dbReference type="EMBL" id="CAF0729601.1"/>
    </source>
</evidence>
<name>A0A813MT68_ADIRI</name>
<dbReference type="InterPro" id="IPR036770">
    <property type="entry name" value="Ankyrin_rpt-contain_sf"/>
</dbReference>
<feature type="repeat" description="ANK" evidence="2">
    <location>
        <begin position="138"/>
        <end position="170"/>
    </location>
</feature>
<evidence type="ECO:0000256" key="1">
    <source>
        <dbReference type="ARBA" id="ARBA00022737"/>
    </source>
</evidence>
<protein>
    <recommendedName>
        <fullName evidence="8">Protein phosphatase 1 regulatory subunit 16A</fullName>
    </recommendedName>
</protein>
<evidence type="ECO:0000313" key="6">
    <source>
        <dbReference type="Proteomes" id="UP000663828"/>
    </source>
</evidence>
<dbReference type="PROSITE" id="PS50088">
    <property type="entry name" value="ANK_REPEAT"/>
    <property type="match status" value="3"/>
</dbReference>
<dbReference type="GO" id="GO:0004857">
    <property type="term" value="F:enzyme inhibitor activity"/>
    <property type="evidence" value="ECO:0007669"/>
    <property type="project" value="TreeGrafter"/>
</dbReference>
<dbReference type="InterPro" id="IPR051226">
    <property type="entry name" value="PP1_Regulatory_Subunit"/>
</dbReference>
<proteinExistence type="predicted"/>
<dbReference type="InterPro" id="IPR002110">
    <property type="entry name" value="Ankyrin_rpt"/>
</dbReference>
<feature type="repeat" description="ANK" evidence="2">
    <location>
        <begin position="105"/>
        <end position="137"/>
    </location>
</feature>
<gene>
    <name evidence="4" type="ORF">EDS130_LOCUS1005</name>
    <name evidence="5" type="ORF">XAT740_LOCUS11413</name>
</gene>
<comment type="caution">
    <text evidence="4">The sequence shown here is derived from an EMBL/GenBank/DDBJ whole genome shotgun (WGS) entry which is preliminary data.</text>
</comment>
<dbReference type="EMBL" id="CAJNOJ010000002">
    <property type="protein sequence ID" value="CAF0729601.1"/>
    <property type="molecule type" value="Genomic_DNA"/>
</dbReference>
<evidence type="ECO:0000256" key="3">
    <source>
        <dbReference type="SAM" id="MobiDB-lite"/>
    </source>
</evidence>
<evidence type="ECO:0000313" key="7">
    <source>
        <dbReference type="Proteomes" id="UP000663852"/>
    </source>
</evidence>
<dbReference type="Proteomes" id="UP000663828">
    <property type="component" value="Unassembled WGS sequence"/>
</dbReference>
<dbReference type="SUPFAM" id="SSF48403">
    <property type="entry name" value="Ankyrin repeat"/>
    <property type="match status" value="1"/>
</dbReference>
<dbReference type="GO" id="GO:0017020">
    <property type="term" value="F:myosin phosphatase regulator activity"/>
    <property type="evidence" value="ECO:0007669"/>
    <property type="project" value="TreeGrafter"/>
</dbReference>
<reference evidence="4" key="1">
    <citation type="submission" date="2021-02" db="EMBL/GenBank/DDBJ databases">
        <authorList>
            <person name="Nowell W R."/>
        </authorList>
    </citation>
    <scope>NUCLEOTIDE SEQUENCE</scope>
</reference>
<evidence type="ECO:0000256" key="2">
    <source>
        <dbReference type="PROSITE-ProRule" id="PRU00023"/>
    </source>
</evidence>
<dbReference type="PANTHER" id="PTHR24179">
    <property type="entry name" value="PROTEIN PHOSPHATASE 1 REGULATORY SUBUNIT 12"/>
    <property type="match status" value="1"/>
</dbReference>
<feature type="repeat" description="ANK" evidence="2">
    <location>
        <begin position="241"/>
        <end position="273"/>
    </location>
</feature>
<organism evidence="4 7">
    <name type="scientific">Adineta ricciae</name>
    <name type="common">Rotifer</name>
    <dbReference type="NCBI Taxonomy" id="249248"/>
    <lineage>
        <taxon>Eukaryota</taxon>
        <taxon>Metazoa</taxon>
        <taxon>Spiralia</taxon>
        <taxon>Gnathifera</taxon>
        <taxon>Rotifera</taxon>
        <taxon>Eurotatoria</taxon>
        <taxon>Bdelloidea</taxon>
        <taxon>Adinetida</taxon>
        <taxon>Adinetidae</taxon>
        <taxon>Adineta</taxon>
    </lineage>
</organism>
<evidence type="ECO:0008006" key="8">
    <source>
        <dbReference type="Google" id="ProtNLM"/>
    </source>
</evidence>